<reference evidence="2" key="1">
    <citation type="submission" date="2016-10" db="EMBL/GenBank/DDBJ databases">
        <authorList>
            <person name="Varghese N."/>
            <person name="Submissions S."/>
        </authorList>
    </citation>
    <scope>NUCLEOTIDE SEQUENCE [LARGE SCALE GENOMIC DNA]</scope>
    <source>
        <strain evidence="2">LMG 26383,CCUG 61248,R- 45681</strain>
    </source>
</reference>
<accession>A0A1H7LD05</accession>
<protein>
    <submittedName>
        <fullName evidence="1">Uncharacterized protein</fullName>
    </submittedName>
</protein>
<organism evidence="1 2">
    <name type="scientific">Bosea lupini</name>
    <dbReference type="NCBI Taxonomy" id="1036779"/>
    <lineage>
        <taxon>Bacteria</taxon>
        <taxon>Pseudomonadati</taxon>
        <taxon>Pseudomonadota</taxon>
        <taxon>Alphaproteobacteria</taxon>
        <taxon>Hyphomicrobiales</taxon>
        <taxon>Boseaceae</taxon>
        <taxon>Bosea</taxon>
    </lineage>
</organism>
<dbReference type="AlphaFoldDB" id="A0A1H7LD05"/>
<dbReference type="Gene3D" id="3.30.460.40">
    <property type="match status" value="1"/>
</dbReference>
<gene>
    <name evidence="1" type="ORF">SAMN04515666_102491</name>
</gene>
<dbReference type="SUPFAM" id="SSF81301">
    <property type="entry name" value="Nucleotidyltransferase"/>
    <property type="match status" value="1"/>
</dbReference>
<evidence type="ECO:0000313" key="1">
    <source>
        <dbReference type="EMBL" id="SEK96821.1"/>
    </source>
</evidence>
<keyword evidence="2" id="KW-1185">Reference proteome</keyword>
<dbReference type="RefSeq" id="WP_091831564.1">
    <property type="nucleotide sequence ID" value="NZ_FOAN01000002.1"/>
</dbReference>
<evidence type="ECO:0000313" key="2">
    <source>
        <dbReference type="Proteomes" id="UP000199664"/>
    </source>
</evidence>
<dbReference type="OrthoDB" id="8447821at2"/>
<dbReference type="EMBL" id="FOAN01000002">
    <property type="protein sequence ID" value="SEK96821.1"/>
    <property type="molecule type" value="Genomic_DNA"/>
</dbReference>
<dbReference type="InterPro" id="IPR043519">
    <property type="entry name" value="NT_sf"/>
</dbReference>
<dbReference type="Proteomes" id="UP000199664">
    <property type="component" value="Unassembled WGS sequence"/>
</dbReference>
<sequence>MNLPAPLIETLDSVARIMEAARDPWWIIASAAAALHGARPITVADVDVLLSVEDIGRILPLIGIEPYPAPPSPLFRSKVLAKWATQPVPVDLMAGFEHRVGDAWHPVQPVTRRAVTLGSATVYIPERDELRRIIAGFGRPKDLERARLLAELTSPP</sequence>
<name>A0A1H7LD05_9HYPH</name>
<proteinExistence type="predicted"/>